<proteinExistence type="predicted"/>
<dbReference type="EMBL" id="CP033455">
    <property type="protein sequence ID" value="QGR03081.1"/>
    <property type="molecule type" value="Genomic_DNA"/>
</dbReference>
<feature type="region of interest" description="Disordered" evidence="1">
    <location>
        <begin position="493"/>
        <end position="516"/>
    </location>
</feature>
<feature type="region of interest" description="Disordered" evidence="1">
    <location>
        <begin position="456"/>
        <end position="478"/>
    </location>
</feature>
<feature type="compositionally biased region" description="Basic and acidic residues" evidence="1">
    <location>
        <begin position="88"/>
        <end position="101"/>
    </location>
</feature>
<dbReference type="InterPro" id="IPR021902">
    <property type="entry name" value="DUF3514"/>
</dbReference>
<keyword evidence="3" id="KW-1185">Reference proteome</keyword>
<accession>A0AAE6QAN0</accession>
<gene>
    <name evidence="2" type="ORF">EDL80_00400</name>
</gene>
<evidence type="ECO:0000313" key="3">
    <source>
        <dbReference type="Proteomes" id="UP000422822"/>
    </source>
</evidence>
<dbReference type="RefSeq" id="WP_158406247.1">
    <property type="nucleotide sequence ID" value="NZ_CP033455.1"/>
</dbReference>
<evidence type="ECO:0000256" key="1">
    <source>
        <dbReference type="SAM" id="MobiDB-lite"/>
    </source>
</evidence>
<feature type="region of interest" description="Disordered" evidence="1">
    <location>
        <begin position="20"/>
        <end position="107"/>
    </location>
</feature>
<sequence length="869" mass="96341">MRLLKFLLGIIGAGMVLTGDPNGNPENNESNDPGSNNNLSPGAQGAEGELQEHGAGSTGINALENNAGARPKVQSGKPGKGRKSGKGRRSDKNLKSDKEYVDVQSGIDHSRNPKSDIVYDIELVEDLKRFRRLHAEYYYKVLSSAFILEGNNICATPRLLQFISNVVGNDPERQGLCFYVIKVSMLFQLCLLHSRNEHARVIVFDSRTLANPQILIDVLNGVLPILYDKSDFGDRFSEIYAILFKMHYSSEFVTTSRQHMHYPQVLKDAIWMLCKILEYKVTTGFDPDIHFTNEMVIGCVALLGSMYINMAVMSGGPANTSFRRRIGSQEERNLSSDIGHKLHSVLISLLYLYKRMSSRSGYKCGQSYIPQQLARHCSEAFLHTVSDQYSSGGLSYDILVTDIVNGIMKLIDRSSIQLLESDVSLYEQKCFNRQACGTGTRTLTDEMSALTLGEEDNLAESDKKSAGSEAVGQVASAATVDSKDKGMIDYTKLGARPKVRSSRPTSSTSKKSDISGDVADDQYKSIVSDAKTSSMQRVVHSIEPSATHRLEFRKNHVNYLNGILKFAHFTLQKKLCVTMQCKELIFNVTNDPDQSKICGFILKVSILAQYAVTCFSKGRAMFSLFDKRCHDNTGNYINFFLRNIVEIVNSEKSVEESIRQMGMIFRKHSAAPQLMVKQICNPDFYRKSVSVLYKLCIYKADCSCGGELANILYFQLIFACGVSIGSMYYATENTDMYNMTSLARKCVLLVNFVLSMYEVDKHGNSNMKAISPDVYVPNTLLNLISPGVMDIILQQHPGGDVPFSVYVNHIVGELGVLVIQEGIHNLLDNINIYESGVAGIIPLPICCTYPWSGSGSSQDKHASGGGYSL</sequence>
<dbReference type="Proteomes" id="UP000422822">
    <property type="component" value="Chromosome"/>
</dbReference>
<dbReference type="AlphaFoldDB" id="A0AAE6QAN0"/>
<reference evidence="2 3" key="1">
    <citation type="submission" date="2018-10" db="EMBL/GenBank/DDBJ databases">
        <title>Propagation and draft genome sequences of three atypical Erhlichia ruminantium isolates.</title>
        <authorList>
            <person name="Liebenberg J."/>
            <person name="Steyn H."/>
            <person name="Josemans A."/>
            <person name="Zweygarth E."/>
        </authorList>
    </citation>
    <scope>NUCLEOTIDE SEQUENCE [LARGE SCALE GENOMIC DNA]</scope>
    <source>
        <strain evidence="2 3">Omatjenne</strain>
    </source>
</reference>
<name>A0AAE6QAN0_EHRRU</name>
<evidence type="ECO:0000313" key="2">
    <source>
        <dbReference type="EMBL" id="QGR03081.1"/>
    </source>
</evidence>
<feature type="compositionally biased region" description="Low complexity" evidence="1">
    <location>
        <begin position="20"/>
        <end position="38"/>
    </location>
</feature>
<protein>
    <submittedName>
        <fullName evidence="2">DUF3514 domain-containing protein</fullName>
    </submittedName>
</protein>
<dbReference type="Pfam" id="PF12027">
    <property type="entry name" value="DUF3514"/>
    <property type="match status" value="1"/>
</dbReference>
<organism evidence="2 3">
    <name type="scientific">Ehrlichia ruminantium</name>
    <name type="common">heartwater rickettsia</name>
    <name type="synonym">Cowdria ruminantium</name>
    <dbReference type="NCBI Taxonomy" id="779"/>
    <lineage>
        <taxon>Bacteria</taxon>
        <taxon>Pseudomonadati</taxon>
        <taxon>Pseudomonadota</taxon>
        <taxon>Alphaproteobacteria</taxon>
        <taxon>Rickettsiales</taxon>
        <taxon>Anaplasmataceae</taxon>
        <taxon>Ehrlichia</taxon>
    </lineage>
</organism>